<gene>
    <name evidence="9" type="ORF">B0W44_06470</name>
</gene>
<dbReference type="STRING" id="1471761.B0W44_06470"/>
<evidence type="ECO:0000256" key="6">
    <source>
        <dbReference type="ARBA" id="ARBA00022989"/>
    </source>
</evidence>
<feature type="transmembrane region" description="Helical" evidence="8">
    <location>
        <begin position="307"/>
        <end position="329"/>
    </location>
</feature>
<feature type="transmembrane region" description="Helical" evidence="8">
    <location>
        <begin position="335"/>
        <end position="358"/>
    </location>
</feature>
<sequence>MQNEREINTLQFASLAFHFTTGSSILIIPSLLAERAKQDAWLAAIVATACGLLLVCLYNALGSRYPDLNLAEYSERVFGKWIGKTVSLLFASFALVLSALVLENIGVFITIEMMPETPIGVIHALMLWVVVLGVFLELKTLGRAAEIFFILVTVIYILTVTLILPHASIENIQPVLAGGIKPVLLGSLTFIGVPFLELVVFLMLYPHVKKTADGKKGFLIGTALSSFWLSLAVLVTILSLSATITELLVFPTYYVVKKINVAEFIQRVEAGLAVLWFVSIFFKTTICFYAGVHALARSLSLRSHRPLVIPLALIVFFLSTNAFKTYAYFYEVVVYIWPFCAATFGLVLPLLLLGGTFIRRRMAGGTRGERPSTRFKS</sequence>
<dbReference type="PANTHER" id="PTHR34975:SF2">
    <property type="entry name" value="SPORE GERMINATION PROTEIN A2"/>
    <property type="match status" value="1"/>
</dbReference>
<evidence type="ECO:0000313" key="10">
    <source>
        <dbReference type="Proteomes" id="UP000188603"/>
    </source>
</evidence>
<evidence type="ECO:0000313" key="9">
    <source>
        <dbReference type="EMBL" id="AQS55482.1"/>
    </source>
</evidence>
<feature type="transmembrane region" description="Helical" evidence="8">
    <location>
        <begin position="12"/>
        <end position="33"/>
    </location>
</feature>
<evidence type="ECO:0000256" key="1">
    <source>
        <dbReference type="ARBA" id="ARBA00004141"/>
    </source>
</evidence>
<evidence type="ECO:0000256" key="7">
    <source>
        <dbReference type="ARBA" id="ARBA00023136"/>
    </source>
</evidence>
<feature type="transmembrane region" description="Helical" evidence="8">
    <location>
        <begin position="270"/>
        <end position="295"/>
    </location>
</feature>
<feature type="transmembrane region" description="Helical" evidence="8">
    <location>
        <begin position="121"/>
        <end position="138"/>
    </location>
</feature>
<keyword evidence="7 8" id="KW-0472">Membrane</keyword>
<keyword evidence="10" id="KW-1185">Reference proteome</keyword>
<dbReference type="Pfam" id="PF03845">
    <property type="entry name" value="Spore_permease"/>
    <property type="match status" value="1"/>
</dbReference>
<keyword evidence="3" id="KW-0813">Transport</keyword>
<dbReference type="Proteomes" id="UP000188603">
    <property type="component" value="Chromosome"/>
</dbReference>
<keyword evidence="4" id="KW-0309">Germination</keyword>
<evidence type="ECO:0000256" key="5">
    <source>
        <dbReference type="ARBA" id="ARBA00022692"/>
    </source>
</evidence>
<proteinExistence type="inferred from homology"/>
<dbReference type="OrthoDB" id="2078716at2"/>
<dbReference type="PANTHER" id="PTHR34975">
    <property type="entry name" value="SPORE GERMINATION PROTEIN A2"/>
    <property type="match status" value="1"/>
</dbReference>
<comment type="subcellular location">
    <subcellularLocation>
        <location evidence="1">Membrane</location>
        <topology evidence="1">Multi-pass membrane protein</topology>
    </subcellularLocation>
</comment>
<evidence type="ECO:0000256" key="4">
    <source>
        <dbReference type="ARBA" id="ARBA00022544"/>
    </source>
</evidence>
<dbReference type="AlphaFoldDB" id="A0A1U9K638"/>
<evidence type="ECO:0000256" key="8">
    <source>
        <dbReference type="SAM" id="Phobius"/>
    </source>
</evidence>
<dbReference type="NCBIfam" id="TIGR00912">
    <property type="entry name" value="2A0309"/>
    <property type="match status" value="1"/>
</dbReference>
<dbReference type="RefSeq" id="WP_077719341.1">
    <property type="nucleotide sequence ID" value="NZ_CP019699.1"/>
</dbReference>
<feature type="transmembrane region" description="Helical" evidence="8">
    <location>
        <begin position="39"/>
        <end position="61"/>
    </location>
</feature>
<dbReference type="Gene3D" id="1.20.1740.10">
    <property type="entry name" value="Amino acid/polyamine transporter I"/>
    <property type="match status" value="1"/>
</dbReference>
<organism evidence="9 10">
    <name type="scientific">Novibacillus thermophilus</name>
    <dbReference type="NCBI Taxonomy" id="1471761"/>
    <lineage>
        <taxon>Bacteria</taxon>
        <taxon>Bacillati</taxon>
        <taxon>Bacillota</taxon>
        <taxon>Bacilli</taxon>
        <taxon>Bacillales</taxon>
        <taxon>Thermoactinomycetaceae</taxon>
        <taxon>Novibacillus</taxon>
    </lineage>
</organism>
<dbReference type="GO" id="GO:0009847">
    <property type="term" value="P:spore germination"/>
    <property type="evidence" value="ECO:0007669"/>
    <property type="project" value="InterPro"/>
</dbReference>
<name>A0A1U9K638_9BACL</name>
<feature type="transmembrane region" description="Helical" evidence="8">
    <location>
        <begin position="145"/>
        <end position="164"/>
    </location>
</feature>
<evidence type="ECO:0000256" key="3">
    <source>
        <dbReference type="ARBA" id="ARBA00022448"/>
    </source>
</evidence>
<dbReference type="EMBL" id="CP019699">
    <property type="protein sequence ID" value="AQS55482.1"/>
    <property type="molecule type" value="Genomic_DNA"/>
</dbReference>
<keyword evidence="5 8" id="KW-0812">Transmembrane</keyword>
<dbReference type="InterPro" id="IPR004761">
    <property type="entry name" value="Spore_GerAB"/>
</dbReference>
<protein>
    <submittedName>
        <fullName evidence="9">Uncharacterized protein</fullName>
    </submittedName>
</protein>
<dbReference type="KEGG" id="ntr:B0W44_06470"/>
<keyword evidence="6 8" id="KW-1133">Transmembrane helix</keyword>
<comment type="similarity">
    <text evidence="2">Belongs to the amino acid-polyamine-organocation (APC) superfamily. Spore germination protein (SGP) (TC 2.A.3.9) family.</text>
</comment>
<dbReference type="GO" id="GO:0016020">
    <property type="term" value="C:membrane"/>
    <property type="evidence" value="ECO:0007669"/>
    <property type="project" value="UniProtKB-SubCell"/>
</dbReference>
<evidence type="ECO:0000256" key="2">
    <source>
        <dbReference type="ARBA" id="ARBA00007998"/>
    </source>
</evidence>
<feature type="transmembrane region" description="Helical" evidence="8">
    <location>
        <begin position="184"/>
        <end position="205"/>
    </location>
</feature>
<feature type="transmembrane region" description="Helical" evidence="8">
    <location>
        <begin position="217"/>
        <end position="250"/>
    </location>
</feature>
<reference evidence="9 10" key="1">
    <citation type="journal article" date="2015" name="Int. J. Syst. Evol. Microbiol.">
        <title>Novibacillus thermophilus gen. nov., sp. nov., a Gram-staining-negative and moderately thermophilic member of the family Thermoactinomycetaceae.</title>
        <authorList>
            <person name="Yang G."/>
            <person name="Chen J."/>
            <person name="Zhou S."/>
        </authorList>
    </citation>
    <scope>NUCLEOTIDE SEQUENCE [LARGE SCALE GENOMIC DNA]</scope>
    <source>
        <strain evidence="9 10">SG-1</strain>
    </source>
</reference>
<accession>A0A1U9K638</accession>
<feature type="transmembrane region" description="Helical" evidence="8">
    <location>
        <begin position="81"/>
        <end position="101"/>
    </location>
</feature>